<protein>
    <submittedName>
        <fullName evidence="1">Uncharacterized protein</fullName>
    </submittedName>
</protein>
<organism evidence="1">
    <name type="scientific">Rhizophora mucronata</name>
    <name type="common">Asiatic mangrove</name>
    <dbReference type="NCBI Taxonomy" id="61149"/>
    <lineage>
        <taxon>Eukaryota</taxon>
        <taxon>Viridiplantae</taxon>
        <taxon>Streptophyta</taxon>
        <taxon>Embryophyta</taxon>
        <taxon>Tracheophyta</taxon>
        <taxon>Spermatophyta</taxon>
        <taxon>Magnoliopsida</taxon>
        <taxon>eudicotyledons</taxon>
        <taxon>Gunneridae</taxon>
        <taxon>Pentapetalae</taxon>
        <taxon>rosids</taxon>
        <taxon>fabids</taxon>
        <taxon>Malpighiales</taxon>
        <taxon>Rhizophoraceae</taxon>
        <taxon>Rhizophora</taxon>
    </lineage>
</organism>
<proteinExistence type="predicted"/>
<name>A0A2P2PF56_RHIMU</name>
<sequence>MVYIVSKLQSKDNNVPKKARIVKCFLVRWENNRNICSSLFIQHIHPDI</sequence>
<evidence type="ECO:0000313" key="1">
    <source>
        <dbReference type="EMBL" id="MBX53368.1"/>
    </source>
</evidence>
<dbReference type="AlphaFoldDB" id="A0A2P2PF56"/>
<accession>A0A2P2PF56</accession>
<dbReference type="EMBL" id="GGEC01072884">
    <property type="protein sequence ID" value="MBX53368.1"/>
    <property type="molecule type" value="Transcribed_RNA"/>
</dbReference>
<reference evidence="1" key="1">
    <citation type="submission" date="2018-02" db="EMBL/GenBank/DDBJ databases">
        <title>Rhizophora mucronata_Transcriptome.</title>
        <authorList>
            <person name="Meera S.P."/>
            <person name="Sreeshan A."/>
            <person name="Augustine A."/>
        </authorList>
    </citation>
    <scope>NUCLEOTIDE SEQUENCE</scope>
    <source>
        <tissue evidence="1">Leaf</tissue>
    </source>
</reference>